<reference evidence="6 7" key="1">
    <citation type="submission" date="2020-02" db="EMBL/GenBank/DDBJ databases">
        <title>Pseudoroseicyclus tamarix, sp. nov., isolated from offshore sediment of a Tamarix chinensis forest.</title>
        <authorList>
            <person name="Gai Y."/>
        </authorList>
    </citation>
    <scope>NUCLEOTIDE SEQUENCE [LARGE SCALE GENOMIC DNA]</scope>
    <source>
        <strain evidence="6 7">CLL3-39</strain>
    </source>
</reference>
<proteinExistence type="inferred from homology"/>
<dbReference type="InterPro" id="IPR006913">
    <property type="entry name" value="CENP-V/GFA"/>
</dbReference>
<dbReference type="SUPFAM" id="SSF51316">
    <property type="entry name" value="Mss4-like"/>
    <property type="match status" value="1"/>
</dbReference>
<accession>A0A6B2JLR7</accession>
<evidence type="ECO:0000313" key="7">
    <source>
        <dbReference type="Proteomes" id="UP000474757"/>
    </source>
</evidence>
<dbReference type="Pfam" id="PF04828">
    <property type="entry name" value="GFA"/>
    <property type="match status" value="1"/>
</dbReference>
<dbReference type="RefSeq" id="WP_163889168.1">
    <property type="nucleotide sequence ID" value="NZ_JAAFYS010000001.1"/>
</dbReference>
<dbReference type="GO" id="GO:0016846">
    <property type="term" value="F:carbon-sulfur lyase activity"/>
    <property type="evidence" value="ECO:0007669"/>
    <property type="project" value="InterPro"/>
</dbReference>
<dbReference type="GO" id="GO:0046872">
    <property type="term" value="F:metal ion binding"/>
    <property type="evidence" value="ECO:0007669"/>
    <property type="project" value="UniProtKB-KW"/>
</dbReference>
<organism evidence="6 7">
    <name type="scientific">Pseudoroseicyclus tamaricis</name>
    <dbReference type="NCBI Taxonomy" id="2705421"/>
    <lineage>
        <taxon>Bacteria</taxon>
        <taxon>Pseudomonadati</taxon>
        <taxon>Pseudomonadota</taxon>
        <taxon>Alphaproteobacteria</taxon>
        <taxon>Rhodobacterales</taxon>
        <taxon>Paracoccaceae</taxon>
        <taxon>Pseudoroseicyclus</taxon>
    </lineage>
</organism>
<evidence type="ECO:0000259" key="5">
    <source>
        <dbReference type="PROSITE" id="PS51891"/>
    </source>
</evidence>
<comment type="similarity">
    <text evidence="1">Belongs to the Gfa family.</text>
</comment>
<evidence type="ECO:0000313" key="6">
    <source>
        <dbReference type="EMBL" id="NDU99566.1"/>
    </source>
</evidence>
<dbReference type="AlphaFoldDB" id="A0A6B2JLR7"/>
<dbReference type="PANTHER" id="PTHR33337">
    <property type="entry name" value="GFA DOMAIN-CONTAINING PROTEIN"/>
    <property type="match status" value="1"/>
</dbReference>
<comment type="caution">
    <text evidence="6">The sequence shown here is derived from an EMBL/GenBank/DDBJ whole genome shotgun (WGS) entry which is preliminary data.</text>
</comment>
<keyword evidence="2" id="KW-0479">Metal-binding</keyword>
<dbReference type="PANTHER" id="PTHR33337:SF40">
    <property type="entry name" value="CENP-V_GFA DOMAIN-CONTAINING PROTEIN-RELATED"/>
    <property type="match status" value="1"/>
</dbReference>
<evidence type="ECO:0000256" key="1">
    <source>
        <dbReference type="ARBA" id="ARBA00005495"/>
    </source>
</evidence>
<dbReference type="Proteomes" id="UP000474757">
    <property type="component" value="Unassembled WGS sequence"/>
</dbReference>
<keyword evidence="4" id="KW-0456">Lyase</keyword>
<name>A0A6B2JLR7_9RHOB</name>
<dbReference type="Gene3D" id="3.90.1590.10">
    <property type="entry name" value="glutathione-dependent formaldehyde- activating enzyme (gfa)"/>
    <property type="match status" value="1"/>
</dbReference>
<dbReference type="EMBL" id="JAAGAB010000001">
    <property type="protein sequence ID" value="NDU99566.1"/>
    <property type="molecule type" value="Genomic_DNA"/>
</dbReference>
<sequence length="163" mass="17502">MTVSYTASCACGTVRIEARGKPIVTAACGCDDCQAAAGALEARPGAPPWRDADGTTPFALFHAKKMHVTHGGDRLEFFRLKPGSRTHRAVATCCQSYLYAGFDSGPFWVSLIRARMEPAPPLDMRLQTRFLPGPAMEDVPAHKSLPPSLVGRLSWAALAGRFG</sequence>
<protein>
    <recommendedName>
        <fullName evidence="5">CENP-V/GFA domain-containing protein</fullName>
    </recommendedName>
</protein>
<evidence type="ECO:0000256" key="3">
    <source>
        <dbReference type="ARBA" id="ARBA00022833"/>
    </source>
</evidence>
<dbReference type="PROSITE" id="PS51891">
    <property type="entry name" value="CENP_V_GFA"/>
    <property type="match status" value="1"/>
</dbReference>
<keyword evidence="7" id="KW-1185">Reference proteome</keyword>
<evidence type="ECO:0000256" key="2">
    <source>
        <dbReference type="ARBA" id="ARBA00022723"/>
    </source>
</evidence>
<gene>
    <name evidence="6" type="ORF">GZA08_01100</name>
</gene>
<dbReference type="InterPro" id="IPR011057">
    <property type="entry name" value="Mss4-like_sf"/>
</dbReference>
<keyword evidence="3" id="KW-0862">Zinc</keyword>
<feature type="domain" description="CENP-V/GFA" evidence="5">
    <location>
        <begin position="5"/>
        <end position="137"/>
    </location>
</feature>
<evidence type="ECO:0000256" key="4">
    <source>
        <dbReference type="ARBA" id="ARBA00023239"/>
    </source>
</evidence>